<evidence type="ECO:0000256" key="3">
    <source>
        <dbReference type="ARBA" id="ARBA00022801"/>
    </source>
</evidence>
<evidence type="ECO:0000313" key="7">
    <source>
        <dbReference type="Proteomes" id="UP001230005"/>
    </source>
</evidence>
<keyword evidence="2" id="KW-0479">Metal-binding</keyword>
<protein>
    <submittedName>
        <fullName evidence="6">Glyoxylase-like metal-dependent hydrolase (Beta-lactamase superfamily II)</fullName>
    </submittedName>
</protein>
<organism evidence="6 7">
    <name type="scientific">Evansella vedderi</name>
    <dbReference type="NCBI Taxonomy" id="38282"/>
    <lineage>
        <taxon>Bacteria</taxon>
        <taxon>Bacillati</taxon>
        <taxon>Bacillota</taxon>
        <taxon>Bacilli</taxon>
        <taxon>Bacillales</taxon>
        <taxon>Bacillaceae</taxon>
        <taxon>Evansella</taxon>
    </lineage>
</organism>
<keyword evidence="7" id="KW-1185">Reference proteome</keyword>
<gene>
    <name evidence="6" type="ORF">J2S74_002362</name>
</gene>
<name>A0ABT9ZXX1_9BACI</name>
<proteinExistence type="inferred from homology"/>
<evidence type="ECO:0000313" key="6">
    <source>
        <dbReference type="EMBL" id="MDQ0254980.1"/>
    </source>
</evidence>
<comment type="similarity">
    <text evidence="1">Belongs to the metallo-beta-lactamase superfamily.</text>
</comment>
<dbReference type="SMART" id="SM00849">
    <property type="entry name" value="Lactamase_B"/>
    <property type="match status" value="1"/>
</dbReference>
<feature type="domain" description="Metallo-beta-lactamase" evidence="5">
    <location>
        <begin position="52"/>
        <end position="249"/>
    </location>
</feature>
<evidence type="ECO:0000259" key="5">
    <source>
        <dbReference type="SMART" id="SM00849"/>
    </source>
</evidence>
<dbReference type="CDD" id="cd07728">
    <property type="entry name" value="YtnP-like_MBL-fold"/>
    <property type="match status" value="1"/>
</dbReference>
<dbReference type="Proteomes" id="UP001230005">
    <property type="component" value="Unassembled WGS sequence"/>
</dbReference>
<accession>A0ABT9ZXX1</accession>
<sequence length="286" mass="32975">MALEQWMIGDMTFTWLNGGVTHMDGGAMFGVVPKPLWSKKYPVNENNQIELRTDPILIQVEGKNLLVETGIGNGKFTDKAKRNFGITEEAKLDESLGSLGLTVSDIDYVLMTHMHFDHASGAAKWEENRLVPTFPKATFYVEETEWNELRNPNIRSRNTYFQENWRPIEHQVKTFKSAVEVMDGIKLIHTGGHSDGHCILQIDRAGEKILHMADLMPTHAHQNVLWVLAYDDFPINSIKAKQKYIVPAIEKQAWFIFYHDYKYRALKWDTEGKNIQEAVLRNRENE</sequence>
<dbReference type="InterPro" id="IPR036866">
    <property type="entry name" value="RibonucZ/Hydroxyglut_hydro"/>
</dbReference>
<dbReference type="InterPro" id="IPR001279">
    <property type="entry name" value="Metallo-B-lactamas"/>
</dbReference>
<evidence type="ECO:0000256" key="1">
    <source>
        <dbReference type="ARBA" id="ARBA00007749"/>
    </source>
</evidence>
<keyword evidence="3" id="KW-0378">Hydrolase</keyword>
<comment type="caution">
    <text evidence="6">The sequence shown here is derived from an EMBL/GenBank/DDBJ whole genome shotgun (WGS) entry which is preliminary data.</text>
</comment>
<evidence type="ECO:0000256" key="2">
    <source>
        <dbReference type="ARBA" id="ARBA00022723"/>
    </source>
</evidence>
<keyword evidence="4" id="KW-0862">Zinc</keyword>
<dbReference type="PANTHER" id="PTHR42978">
    <property type="entry name" value="QUORUM-QUENCHING LACTONASE YTNP-RELATED-RELATED"/>
    <property type="match status" value="1"/>
</dbReference>
<dbReference type="EMBL" id="JAUSUG010000008">
    <property type="protein sequence ID" value="MDQ0254980.1"/>
    <property type="molecule type" value="Genomic_DNA"/>
</dbReference>
<reference evidence="6 7" key="1">
    <citation type="submission" date="2023-07" db="EMBL/GenBank/DDBJ databases">
        <title>Genomic Encyclopedia of Type Strains, Phase IV (KMG-IV): sequencing the most valuable type-strain genomes for metagenomic binning, comparative biology and taxonomic classification.</title>
        <authorList>
            <person name="Goeker M."/>
        </authorList>
    </citation>
    <scope>NUCLEOTIDE SEQUENCE [LARGE SCALE GENOMIC DNA]</scope>
    <source>
        <strain evidence="6 7">DSM 9768</strain>
    </source>
</reference>
<dbReference type="Pfam" id="PF00753">
    <property type="entry name" value="Lactamase_B"/>
    <property type="match status" value="1"/>
</dbReference>
<dbReference type="Gene3D" id="3.60.15.10">
    <property type="entry name" value="Ribonuclease Z/Hydroxyacylglutathione hydrolase-like"/>
    <property type="match status" value="1"/>
</dbReference>
<evidence type="ECO:0000256" key="4">
    <source>
        <dbReference type="ARBA" id="ARBA00022833"/>
    </source>
</evidence>
<dbReference type="SUPFAM" id="SSF56281">
    <property type="entry name" value="Metallo-hydrolase/oxidoreductase"/>
    <property type="match status" value="1"/>
</dbReference>
<dbReference type="PANTHER" id="PTHR42978:SF6">
    <property type="entry name" value="QUORUM-QUENCHING LACTONASE YTNP-RELATED"/>
    <property type="match status" value="1"/>
</dbReference>
<dbReference type="InterPro" id="IPR051013">
    <property type="entry name" value="MBL_superfamily_lactonases"/>
</dbReference>